<dbReference type="GeneID" id="126882992"/>
<dbReference type="PANTHER" id="PTHR28598:SF1">
    <property type="entry name" value="STAGA COMPLEX 65 SUBUNIT GAMMA"/>
    <property type="match status" value="1"/>
</dbReference>
<sequence>MSKHWGEIYPPSSSDFSLPDVTADIEKAMDKCCLAEYENDSDRQTVGNISLPPLDPLISYAISLHKYASDMTEMIRVAELATEMNLIPPEDAAPPMPMMPEIELKHKRNNLNFIPKETTAFTEGEHVQIPMLSEAIVKKILAKCIAAMFAHIGYETTHQSVLDVMIDVLESFFEKFCQKVIDSAEDSYTENPLSYPSNIEKVLIETGMGGVRGLHDYYQIRVVNYVNVLQRRCLELNEHYAVLLIPKSPSPSDKYSSIVRVKVDEDAGAVEIENPEFHFASLDIDSAVLESGLQLLHSLEEAEENLQGLEDTNDDEAISASPGVVSIPPDGDVSSLFPFAKKKRLK</sequence>
<dbReference type="InterPro" id="IPR031498">
    <property type="entry name" value="Bromo_TP-like"/>
</dbReference>
<dbReference type="Proteomes" id="UP001652700">
    <property type="component" value="Unplaced"/>
</dbReference>
<organism evidence="2 3">
    <name type="scientific">Diabrotica virgifera virgifera</name>
    <name type="common">western corn rootworm</name>
    <dbReference type="NCBI Taxonomy" id="50390"/>
    <lineage>
        <taxon>Eukaryota</taxon>
        <taxon>Metazoa</taxon>
        <taxon>Ecdysozoa</taxon>
        <taxon>Arthropoda</taxon>
        <taxon>Hexapoda</taxon>
        <taxon>Insecta</taxon>
        <taxon>Pterygota</taxon>
        <taxon>Neoptera</taxon>
        <taxon>Endopterygota</taxon>
        <taxon>Coleoptera</taxon>
        <taxon>Polyphaga</taxon>
        <taxon>Cucujiformia</taxon>
        <taxon>Chrysomeloidea</taxon>
        <taxon>Chrysomelidae</taxon>
        <taxon>Galerucinae</taxon>
        <taxon>Diabroticina</taxon>
        <taxon>Diabroticites</taxon>
        <taxon>Diabrotica</taxon>
    </lineage>
</organism>
<evidence type="ECO:0000313" key="2">
    <source>
        <dbReference type="EnsemblMetazoa" id="XP_050504099.1"/>
    </source>
</evidence>
<protein>
    <recommendedName>
        <fullName evidence="4">STAGA complex 65 subunit gamma-like</fullName>
    </recommendedName>
</protein>
<proteinExistence type="predicted"/>
<accession>A0ABM5K1N4</accession>
<dbReference type="PANTHER" id="PTHR28598">
    <property type="entry name" value="STAGA COMPLEX 65 SUBUNIT GAMMA"/>
    <property type="match status" value="1"/>
</dbReference>
<dbReference type="RefSeq" id="XP_050504099.1">
    <property type="nucleotide sequence ID" value="XM_050648142.1"/>
</dbReference>
<dbReference type="InterPro" id="IPR039460">
    <property type="entry name" value="SUPT7L/Spt7"/>
</dbReference>
<evidence type="ECO:0000256" key="1">
    <source>
        <dbReference type="SAM" id="MobiDB-lite"/>
    </source>
</evidence>
<dbReference type="Gene3D" id="1.10.20.10">
    <property type="entry name" value="Histone, subunit A"/>
    <property type="match status" value="1"/>
</dbReference>
<keyword evidence="3" id="KW-1185">Reference proteome</keyword>
<evidence type="ECO:0008006" key="4">
    <source>
        <dbReference type="Google" id="ProtNLM"/>
    </source>
</evidence>
<dbReference type="InterPro" id="IPR009072">
    <property type="entry name" value="Histone-fold"/>
</dbReference>
<feature type="region of interest" description="Disordered" evidence="1">
    <location>
        <begin position="311"/>
        <end position="332"/>
    </location>
</feature>
<reference evidence="2" key="1">
    <citation type="submission" date="2025-05" db="UniProtKB">
        <authorList>
            <consortium name="EnsemblMetazoa"/>
        </authorList>
    </citation>
    <scope>IDENTIFICATION</scope>
</reference>
<name>A0ABM5K1N4_DIAVI</name>
<evidence type="ECO:0000313" key="3">
    <source>
        <dbReference type="Proteomes" id="UP001652700"/>
    </source>
</evidence>
<dbReference type="CDD" id="cd06847">
    <property type="entry name" value="HFD_SUPT7L"/>
    <property type="match status" value="1"/>
</dbReference>
<dbReference type="Pfam" id="PF17027">
    <property type="entry name" value="Bromo_TP_like"/>
    <property type="match status" value="1"/>
</dbReference>
<dbReference type="EnsemblMetazoa" id="XM_050648142.1">
    <property type="protein sequence ID" value="XP_050504099.1"/>
    <property type="gene ID" value="LOC126882992"/>
</dbReference>